<dbReference type="PANTHER" id="PTHR48153">
    <property type="entry name" value="UFM1-SPECIFIC PROTEASE 2"/>
    <property type="match status" value="1"/>
</dbReference>
<protein>
    <recommendedName>
        <fullName evidence="7">Probable Ufm1-specific protease 2</fullName>
    </recommendedName>
</protein>
<dbReference type="GO" id="GO:0005634">
    <property type="term" value="C:nucleus"/>
    <property type="evidence" value="ECO:0007669"/>
    <property type="project" value="TreeGrafter"/>
</dbReference>
<dbReference type="PANTHER" id="PTHR48153:SF2">
    <property type="entry name" value="UFM1-SPECIFIC PROTEASE 2"/>
    <property type="match status" value="1"/>
</dbReference>
<dbReference type="Pfam" id="PF20908">
    <property type="entry name" value="UfSP2_N"/>
    <property type="match status" value="1"/>
</dbReference>
<dbReference type="InterPro" id="IPR058757">
    <property type="entry name" value="UFSP2_MPN_N"/>
</dbReference>
<evidence type="ECO:0000256" key="1">
    <source>
        <dbReference type="ARBA" id="ARBA00008552"/>
    </source>
</evidence>
<evidence type="ECO:0000256" key="3">
    <source>
        <dbReference type="ARBA" id="ARBA00022786"/>
    </source>
</evidence>
<dbReference type="GO" id="GO:0005783">
    <property type="term" value="C:endoplasmic reticulum"/>
    <property type="evidence" value="ECO:0007669"/>
    <property type="project" value="TreeGrafter"/>
</dbReference>
<comment type="similarity">
    <text evidence="1">Belongs to the peptidase C78 family.</text>
</comment>
<dbReference type="SUPFAM" id="SSF54001">
    <property type="entry name" value="Cysteine proteinases"/>
    <property type="match status" value="1"/>
</dbReference>
<keyword evidence="4" id="KW-0378">Hydrolase</keyword>
<dbReference type="Gene3D" id="3.90.70.130">
    <property type="match status" value="1"/>
</dbReference>
<evidence type="ECO:0000256" key="6">
    <source>
        <dbReference type="ARBA" id="ARBA00057559"/>
    </source>
</evidence>
<keyword evidence="3" id="KW-0833">Ubl conjugation pathway</keyword>
<dbReference type="GO" id="GO:0071567">
    <property type="term" value="F:deUFMylase activity"/>
    <property type="evidence" value="ECO:0007669"/>
    <property type="project" value="UniProtKB-ARBA"/>
</dbReference>
<organism evidence="11">
    <name type="scientific">Tabanus bromius</name>
    <name type="common">Band-eyed brown horse fly</name>
    <dbReference type="NCBI Taxonomy" id="304241"/>
    <lineage>
        <taxon>Eukaryota</taxon>
        <taxon>Metazoa</taxon>
        <taxon>Ecdysozoa</taxon>
        <taxon>Arthropoda</taxon>
        <taxon>Hexapoda</taxon>
        <taxon>Insecta</taxon>
        <taxon>Pterygota</taxon>
        <taxon>Neoptera</taxon>
        <taxon>Endopterygota</taxon>
        <taxon>Diptera</taxon>
        <taxon>Brachycera</taxon>
        <taxon>Tabanomorpha</taxon>
        <taxon>Tabanoidea</taxon>
        <taxon>Tabanidae</taxon>
        <taxon>Tabanus</taxon>
    </lineage>
</organism>
<dbReference type="InterPro" id="IPR038765">
    <property type="entry name" value="Papain-like_cys_pep_sf"/>
</dbReference>
<evidence type="ECO:0000256" key="4">
    <source>
        <dbReference type="ARBA" id="ARBA00022801"/>
    </source>
</evidence>
<evidence type="ECO:0000256" key="7">
    <source>
        <dbReference type="ARBA" id="ARBA00073264"/>
    </source>
</evidence>
<keyword evidence="2 11" id="KW-0645">Protease</keyword>
<dbReference type="FunFam" id="3.90.70.130:FF:000001">
    <property type="entry name" value="Probable Ufm1-specific protease 2"/>
    <property type="match status" value="1"/>
</dbReference>
<dbReference type="EMBL" id="GDAI01000455">
    <property type="protein sequence ID" value="JAI17148.1"/>
    <property type="molecule type" value="mRNA"/>
</dbReference>
<dbReference type="InterPro" id="IPR012462">
    <property type="entry name" value="UFSP1/2_DUB_cat"/>
</dbReference>
<dbReference type="GO" id="GO:0006508">
    <property type="term" value="P:proteolysis"/>
    <property type="evidence" value="ECO:0007669"/>
    <property type="project" value="UniProtKB-KW"/>
</dbReference>
<dbReference type="Pfam" id="PF26560">
    <property type="entry name" value="UFSP2_MPN_insect"/>
    <property type="match status" value="1"/>
</dbReference>
<evidence type="ECO:0000256" key="5">
    <source>
        <dbReference type="ARBA" id="ARBA00022807"/>
    </source>
</evidence>
<comment type="function">
    <text evidence="6">Thiol protease which recognizes and hydrolyzes the peptide bond at the C-terminal Gly of UFM1, a ubiquitin-like modifier protein bound to a number of target proteins. Does not hydrolyze SUMO1 or ISG15 ubiquitin-like proteins.</text>
</comment>
<proteinExistence type="evidence at transcript level"/>
<dbReference type="InterPro" id="IPR049387">
    <property type="entry name" value="UFSP2-like_2nd"/>
</dbReference>
<evidence type="ECO:0000259" key="10">
    <source>
        <dbReference type="Pfam" id="PF26560"/>
    </source>
</evidence>
<evidence type="ECO:0000256" key="2">
    <source>
        <dbReference type="ARBA" id="ARBA00022670"/>
    </source>
</evidence>
<keyword evidence="5" id="KW-0788">Thiol protease</keyword>
<name>A0A0K8TSP7_TABBR</name>
<feature type="domain" description="UFSP1/2/DUB catalytic" evidence="8">
    <location>
        <begin position="390"/>
        <end position="574"/>
    </location>
</feature>
<sequence length="582" mass="65886">MFPKLKISSLVLKRFEKVQQQCSGCLFGLMYDGNLLVLGFNIETTIGQFNYKQIQYKFPAELDLCGLVKFGTDGVTEANISKVIQDVDITDNPILLQCELGTLVDLKASLFMHGKLQQISYEVISEEELYADFCFARVQCGFNFLTEEDSDRVAKNMQRLRKNFACGSPIFRIKNTNINLTGTSTGCSSKSDIAEVLSAISASTNPQKSKKHSKLQTPTEYEMIIIDVLKQKTKETSEAKLKAARMITKSCENFIRVPLAVDVLAMLYKPTMLAGLYDILVESVCRSLRLIEHTLAERVREGHTLPVVRIDHFLVPELGHFLSCVYPEGISEDDDYMKQKRKKLHHHFDIPLTRPYFRKGSRYIAKEDLPAGVLTNTHVGVKASNVKDGKQYLVQGKYSYYHYMQQNFNDNGWGCAYRSLQTLCSWFRWQGYTERDVPTHDEIQKYLVEIGDKDRNFIGSKQWIGSTEVSMCLSGLLGVDSKILHVSSGSELASKGYDLLMHFESQGTPIMVGGGTLAHTILGIDFNSTTGELKFLILDPHYTGEDDLGIIQSKGWCGWKGIDFWSKNSYYNLCMPQRPIMF</sequence>
<evidence type="ECO:0000259" key="8">
    <source>
        <dbReference type="Pfam" id="PF07910"/>
    </source>
</evidence>
<dbReference type="AlphaFoldDB" id="A0A0K8TSP7"/>
<evidence type="ECO:0000313" key="11">
    <source>
        <dbReference type="EMBL" id="JAI17148.1"/>
    </source>
</evidence>
<dbReference type="Pfam" id="PF07910">
    <property type="entry name" value="Peptidase_C78"/>
    <property type="match status" value="1"/>
</dbReference>
<accession>A0A0K8TSP7</accession>
<evidence type="ECO:0000259" key="9">
    <source>
        <dbReference type="Pfam" id="PF20908"/>
    </source>
</evidence>
<reference evidence="11" key="1">
    <citation type="journal article" date="2015" name="Insect Biochem. Mol. Biol.">
        <title>An insight into the sialome of the horse fly, Tabanus bromius.</title>
        <authorList>
            <person name="Ribeiro J.M."/>
            <person name="Kazimirova M."/>
            <person name="Takac P."/>
            <person name="Andersen J.F."/>
            <person name="Francischetti I.M."/>
        </authorList>
    </citation>
    <scope>NUCLEOTIDE SEQUENCE</scope>
</reference>
<feature type="domain" description="UFSP2 N-terminal MPN-like" evidence="10">
    <location>
        <begin position="1"/>
        <end position="129"/>
    </location>
</feature>
<feature type="domain" description="UFSP2 second" evidence="9">
    <location>
        <begin position="165"/>
        <end position="363"/>
    </location>
</feature>